<evidence type="ECO:0000313" key="4">
    <source>
        <dbReference type="EMBL" id="PRQ56636.1"/>
    </source>
</evidence>
<dbReference type="Gene3D" id="1.10.630.10">
    <property type="entry name" value="Cytochrome P450"/>
    <property type="match status" value="1"/>
</dbReference>
<evidence type="ECO:0000313" key="5">
    <source>
        <dbReference type="Proteomes" id="UP000238479"/>
    </source>
</evidence>
<keyword evidence="4" id="KW-0560">Oxidoreductase</keyword>
<keyword evidence="3" id="KW-0408">Iron</keyword>
<accession>A0A2P6SD74</accession>
<gene>
    <name evidence="4" type="ORF">RchiOBHm_Chr1g0339451</name>
</gene>
<dbReference type="GO" id="GO:0102876">
    <property type="term" value="F:psoralen synthase (NADPH) activity"/>
    <property type="evidence" value="ECO:0007669"/>
    <property type="project" value="UniProtKB-EC"/>
</dbReference>
<dbReference type="EMBL" id="PDCK01000039">
    <property type="protein sequence ID" value="PRQ56636.1"/>
    <property type="molecule type" value="Genomic_DNA"/>
</dbReference>
<dbReference type="AlphaFoldDB" id="A0A2P6SD74"/>
<evidence type="ECO:0000256" key="1">
    <source>
        <dbReference type="ARBA" id="ARBA00010617"/>
    </source>
</evidence>
<organism evidence="4 5">
    <name type="scientific">Rosa chinensis</name>
    <name type="common">China rose</name>
    <dbReference type="NCBI Taxonomy" id="74649"/>
    <lineage>
        <taxon>Eukaryota</taxon>
        <taxon>Viridiplantae</taxon>
        <taxon>Streptophyta</taxon>
        <taxon>Embryophyta</taxon>
        <taxon>Tracheophyta</taxon>
        <taxon>Spermatophyta</taxon>
        <taxon>Magnoliopsida</taxon>
        <taxon>eudicotyledons</taxon>
        <taxon>Gunneridae</taxon>
        <taxon>Pentapetalae</taxon>
        <taxon>rosids</taxon>
        <taxon>fabids</taxon>
        <taxon>Rosales</taxon>
        <taxon>Rosaceae</taxon>
        <taxon>Rosoideae</taxon>
        <taxon>Rosoideae incertae sedis</taxon>
        <taxon>Rosa</taxon>
    </lineage>
</organism>
<dbReference type="PANTHER" id="PTHR47955">
    <property type="entry name" value="CYTOCHROME P450 FAMILY 71 PROTEIN"/>
    <property type="match status" value="1"/>
</dbReference>
<reference evidence="4 5" key="1">
    <citation type="journal article" date="2018" name="Nat. Genet.">
        <title>The Rosa genome provides new insights in the design of modern roses.</title>
        <authorList>
            <person name="Bendahmane M."/>
        </authorList>
    </citation>
    <scope>NUCLEOTIDE SEQUENCE [LARGE SCALE GENOMIC DNA]</scope>
    <source>
        <strain evidence="5">cv. Old Blush</strain>
    </source>
</reference>
<proteinExistence type="inferred from homology"/>
<keyword evidence="5" id="KW-1185">Reference proteome</keyword>
<sequence>MGLSCLLHFGSRPVLVISSAEAGSQIFKTHDLIFSDRPKFIFFEKIAYNSKDIASALYGDYWRQLRSICVLNLLSNKMVRSCHAVRQEETRLMISNILQSCSSLSSSSSSSSSSPVLNLSNIFMKLSNDVICRASLGRKYSDAREDVHEDC</sequence>
<dbReference type="OMA" id="APHDAYW"/>
<dbReference type="GO" id="GO:0020037">
    <property type="term" value="F:heme binding"/>
    <property type="evidence" value="ECO:0007669"/>
    <property type="project" value="InterPro"/>
</dbReference>
<dbReference type="EC" id="1.14.14.141" evidence="4"/>
<dbReference type="Gramene" id="PRQ56636">
    <property type="protein sequence ID" value="PRQ56636"/>
    <property type="gene ID" value="RchiOBHm_Chr1g0339451"/>
</dbReference>
<comment type="caution">
    <text evidence="4">The sequence shown here is derived from an EMBL/GenBank/DDBJ whole genome shotgun (WGS) entry which is preliminary data.</text>
</comment>
<evidence type="ECO:0000256" key="3">
    <source>
        <dbReference type="ARBA" id="ARBA00023004"/>
    </source>
</evidence>
<dbReference type="GO" id="GO:0005506">
    <property type="term" value="F:iron ion binding"/>
    <property type="evidence" value="ECO:0007669"/>
    <property type="project" value="InterPro"/>
</dbReference>
<dbReference type="Pfam" id="PF00067">
    <property type="entry name" value="p450"/>
    <property type="match status" value="1"/>
</dbReference>
<comment type="similarity">
    <text evidence="1">Belongs to the cytochrome P450 family.</text>
</comment>
<dbReference type="PANTHER" id="PTHR47955:SF15">
    <property type="entry name" value="CYTOCHROME P450 71A2-LIKE"/>
    <property type="match status" value="1"/>
</dbReference>
<evidence type="ECO:0000256" key="2">
    <source>
        <dbReference type="ARBA" id="ARBA00022723"/>
    </source>
</evidence>
<dbReference type="InterPro" id="IPR036396">
    <property type="entry name" value="Cyt_P450_sf"/>
</dbReference>
<dbReference type="Proteomes" id="UP000238479">
    <property type="component" value="Chromosome 1"/>
</dbReference>
<dbReference type="InterPro" id="IPR001128">
    <property type="entry name" value="Cyt_P450"/>
</dbReference>
<name>A0A2P6SD74_ROSCH</name>
<keyword evidence="2" id="KW-0479">Metal-binding</keyword>
<dbReference type="SUPFAM" id="SSF48264">
    <property type="entry name" value="Cytochrome P450"/>
    <property type="match status" value="1"/>
</dbReference>
<protein>
    <submittedName>
        <fullName evidence="4">Putative psoralen synthase</fullName>
        <ecNumber evidence="4">1.14.14.141</ecNumber>
    </submittedName>
</protein>